<keyword evidence="1" id="KW-0805">Transcription regulation</keyword>
<dbReference type="Pfam" id="PF01381">
    <property type="entry name" value="HTH_3"/>
    <property type="match status" value="1"/>
</dbReference>
<keyword evidence="3" id="KW-0804">Transcription</keyword>
<organism evidence="5 6">
    <name type="scientific">Noviherbaspirillum humi</name>
    <dbReference type="NCBI Taxonomy" id="1688639"/>
    <lineage>
        <taxon>Bacteria</taxon>
        <taxon>Pseudomonadati</taxon>
        <taxon>Pseudomonadota</taxon>
        <taxon>Betaproteobacteria</taxon>
        <taxon>Burkholderiales</taxon>
        <taxon>Oxalobacteraceae</taxon>
        <taxon>Noviherbaspirillum</taxon>
    </lineage>
</organism>
<dbReference type="PANTHER" id="PTHR40661:SF1">
    <property type="entry name" value="HTH CRO_C1-TYPE DOMAIN-CONTAINING PROTEIN"/>
    <property type="match status" value="1"/>
</dbReference>
<feature type="domain" description="HTH cro/C1-type" evidence="4">
    <location>
        <begin position="95"/>
        <end position="143"/>
    </location>
</feature>
<reference evidence="5 6" key="1">
    <citation type="submission" date="2017-06" db="EMBL/GenBank/DDBJ databases">
        <authorList>
            <person name="Kim H.J."/>
            <person name="Triplett B.A."/>
        </authorList>
    </citation>
    <scope>NUCLEOTIDE SEQUENCE [LARGE SCALE GENOMIC DNA]</scope>
    <source>
        <strain evidence="5 6">U15</strain>
    </source>
</reference>
<keyword evidence="6" id="KW-1185">Reference proteome</keyword>
<evidence type="ECO:0000256" key="3">
    <source>
        <dbReference type="ARBA" id="ARBA00023163"/>
    </source>
</evidence>
<protein>
    <submittedName>
        <fullName evidence="5">Phage repressor protein C, contains Cro/C1-type HTH and peptisase s24 domains</fullName>
    </submittedName>
</protein>
<dbReference type="InterPro" id="IPR036286">
    <property type="entry name" value="LexA/Signal_pep-like_sf"/>
</dbReference>
<evidence type="ECO:0000256" key="2">
    <source>
        <dbReference type="ARBA" id="ARBA00023125"/>
    </source>
</evidence>
<dbReference type="CDD" id="cd06529">
    <property type="entry name" value="S24_LexA-like"/>
    <property type="match status" value="1"/>
</dbReference>
<dbReference type="InterPro" id="IPR015927">
    <property type="entry name" value="Peptidase_S24_S26A/B/C"/>
</dbReference>
<dbReference type="GO" id="GO:0003677">
    <property type="term" value="F:DNA binding"/>
    <property type="evidence" value="ECO:0007669"/>
    <property type="project" value="UniProtKB-KW"/>
</dbReference>
<evidence type="ECO:0000313" key="6">
    <source>
        <dbReference type="Proteomes" id="UP000198284"/>
    </source>
</evidence>
<dbReference type="Proteomes" id="UP000198284">
    <property type="component" value="Unassembled WGS sequence"/>
</dbReference>
<dbReference type="Gene3D" id="2.10.109.10">
    <property type="entry name" value="Umud Fragment, subunit A"/>
    <property type="match status" value="1"/>
</dbReference>
<dbReference type="PROSITE" id="PS50943">
    <property type="entry name" value="HTH_CROC1"/>
    <property type="match status" value="1"/>
</dbReference>
<accession>A0A239LDH9</accession>
<dbReference type="InterPro" id="IPR039418">
    <property type="entry name" value="LexA-like"/>
</dbReference>
<dbReference type="SUPFAM" id="SSF47413">
    <property type="entry name" value="lambda repressor-like DNA-binding domains"/>
    <property type="match status" value="1"/>
</dbReference>
<keyword evidence="2" id="KW-0238">DNA-binding</keyword>
<dbReference type="SUPFAM" id="SSF51306">
    <property type="entry name" value="LexA/Signal peptidase"/>
    <property type="match status" value="1"/>
</dbReference>
<dbReference type="Gene3D" id="1.10.260.40">
    <property type="entry name" value="lambda repressor-like DNA-binding domains"/>
    <property type="match status" value="1"/>
</dbReference>
<dbReference type="InterPro" id="IPR010982">
    <property type="entry name" value="Lambda_DNA-bd_dom_sf"/>
</dbReference>
<dbReference type="Pfam" id="PF00717">
    <property type="entry name" value="Peptidase_S24"/>
    <property type="match status" value="1"/>
</dbReference>
<sequence length="316" mass="35191">MPGQCSAGTFLALSFHCETAPLVIPKPAAKAVAEPTIEIASFKASCSVLRHMIISNRQLQYRTLYRKESSTLNLYVFRVLNMSTLAERIQEVIDAGYSQVDLARAANVTKGTANQWLNGGIKSIKLEYAQAIEDLTGFSAVWLVTGRGDKRLPGRDNPSQRPQFAPVQVISEHDIPAGVVKIRKVKLRLSAGISGFSIDEVEEDGNPIFFRDDWLAGRGYYRENLIALRVKGQSMEPGLYEGDTVVINTADTKPKDGSVFAVNYEGEAVIKRLQRDIGFWWLVSDNSDQRRYPKKRCEGEACIILGRVVHKQSEQI</sequence>
<proteinExistence type="predicted"/>
<evidence type="ECO:0000313" key="5">
    <source>
        <dbReference type="EMBL" id="SNT28696.1"/>
    </source>
</evidence>
<gene>
    <name evidence="5" type="ORF">SAMN06265795_12223</name>
</gene>
<dbReference type="CDD" id="cd00093">
    <property type="entry name" value="HTH_XRE"/>
    <property type="match status" value="1"/>
</dbReference>
<evidence type="ECO:0000256" key="1">
    <source>
        <dbReference type="ARBA" id="ARBA00023015"/>
    </source>
</evidence>
<evidence type="ECO:0000259" key="4">
    <source>
        <dbReference type="PROSITE" id="PS50943"/>
    </source>
</evidence>
<dbReference type="EMBL" id="FZOT01000022">
    <property type="protein sequence ID" value="SNT28696.1"/>
    <property type="molecule type" value="Genomic_DNA"/>
</dbReference>
<dbReference type="PANTHER" id="PTHR40661">
    <property type="match status" value="1"/>
</dbReference>
<name>A0A239LDH9_9BURK</name>
<dbReference type="AlphaFoldDB" id="A0A239LDH9"/>
<dbReference type="InterPro" id="IPR001387">
    <property type="entry name" value="Cro/C1-type_HTH"/>
</dbReference>
<dbReference type="SMART" id="SM00530">
    <property type="entry name" value="HTH_XRE"/>
    <property type="match status" value="1"/>
</dbReference>